<evidence type="ECO:0000313" key="2">
    <source>
        <dbReference type="Proteomes" id="UP000244755"/>
    </source>
</evidence>
<dbReference type="KEGG" id="mee:DA075_06340"/>
<evidence type="ECO:0008006" key="3">
    <source>
        <dbReference type="Google" id="ProtNLM"/>
    </source>
</evidence>
<dbReference type="CDD" id="cd00741">
    <property type="entry name" value="Lipase"/>
    <property type="match status" value="1"/>
</dbReference>
<proteinExistence type="predicted"/>
<keyword evidence="2" id="KW-1185">Reference proteome</keyword>
<evidence type="ECO:0000313" key="1">
    <source>
        <dbReference type="EMBL" id="AWB20595.1"/>
    </source>
</evidence>
<dbReference type="SUPFAM" id="SSF53474">
    <property type="entry name" value="alpha/beta-Hydrolases"/>
    <property type="match status" value="1"/>
</dbReference>
<dbReference type="Pfam" id="PF26363">
    <property type="entry name" value="Phospholipase-like"/>
    <property type="match status" value="1"/>
</dbReference>
<gene>
    <name evidence="1" type="ORF">DA075_06340</name>
</gene>
<dbReference type="Proteomes" id="UP000244755">
    <property type="component" value="Chromosome 1"/>
</dbReference>
<dbReference type="Gene3D" id="3.40.50.1820">
    <property type="entry name" value="alpha/beta hydrolase"/>
    <property type="match status" value="1"/>
</dbReference>
<organism evidence="1 2">
    <name type="scientific">Methylobacterium currus</name>
    <dbReference type="NCBI Taxonomy" id="2051553"/>
    <lineage>
        <taxon>Bacteria</taxon>
        <taxon>Pseudomonadati</taxon>
        <taxon>Pseudomonadota</taxon>
        <taxon>Alphaproteobacteria</taxon>
        <taxon>Hyphomicrobiales</taxon>
        <taxon>Methylobacteriaceae</taxon>
        <taxon>Methylobacterium</taxon>
    </lineage>
</organism>
<dbReference type="InterPro" id="IPR029058">
    <property type="entry name" value="AB_hydrolase_fold"/>
</dbReference>
<dbReference type="EMBL" id="CP028843">
    <property type="protein sequence ID" value="AWB20595.1"/>
    <property type="molecule type" value="Genomic_DNA"/>
</dbReference>
<dbReference type="OrthoDB" id="7854479at2"/>
<sequence>MTAPTVNNVFDVSSWMYGNADNNDQPPIPTGLAPFDYAPGQFDSGLDDETGFHAAAFVTQGDDPTVIIGFEGTDASGLSQRPAFLEAQIAADLALFFGHVPEALDQAVAFAETVVAAAGQKAIPESRVVVTGHSLGAAEAAYVSARLGLGGTTFAAPGLNQDEVVFPGGNLTNYVTYGDPVGNYSATPMNYEGAFLSDTDIRRVGAPTYIDYFGGLLGPAERRLLIAATEKFDPSSRSYDPALGLLEVGGLATIFHPLTFYGDQFSPSLNAGAPVQVDAGRIIDGTEYLQFYGDLLDRSGLVSDAFYNIRYGDVRAAGVDPEAHYARDGWREGRDPNPFFSTLGYRAANPGVAAAGTDPLAQYDAVGWRAGRDPGANFDTRLYLERNPDVRAAGIDPLAHYLDHGRYEGRATYAAIGEAADLAAARGFDAEYYLLANPDVAAAALTTGDPLAFAKTHYATDGWREGRDGNALFDTDGYLTAYADVRAAGIDPLAHYATYGWREGRDPSTGFDTKLYLAQNPDVARAGIDPLLHYLSYGIYEGRAAPADAAFG</sequence>
<protein>
    <recommendedName>
        <fullName evidence="3">Fungal lipase-like domain-containing protein</fullName>
    </recommendedName>
</protein>
<accession>A0A2R4WGC7</accession>
<reference evidence="1 2" key="1">
    <citation type="submission" date="2018-04" db="EMBL/GenBank/DDBJ databases">
        <title>Methylobacterium sp. PR1016A genome.</title>
        <authorList>
            <person name="Park W."/>
        </authorList>
    </citation>
    <scope>NUCLEOTIDE SEQUENCE [LARGE SCALE GENOMIC DNA]</scope>
    <source>
        <strain evidence="1 2">PR1016A</strain>
    </source>
</reference>
<dbReference type="RefSeq" id="WP_099952496.1">
    <property type="nucleotide sequence ID" value="NZ_CP028843.1"/>
</dbReference>
<name>A0A2R4WGC7_9HYPH</name>
<dbReference type="AlphaFoldDB" id="A0A2R4WGC7"/>